<evidence type="ECO:0000313" key="8">
    <source>
        <dbReference type="EMBL" id="HJF07706.1"/>
    </source>
</evidence>
<dbReference type="Proteomes" id="UP000285864">
    <property type="component" value="Unassembled WGS sequence"/>
</dbReference>
<comment type="subcellular location">
    <subcellularLocation>
        <location evidence="1">Cell membrane</location>
        <topology evidence="1">Single-pass membrane protein</topology>
    </subcellularLocation>
</comment>
<keyword evidence="4 6" id="KW-1133">Transmembrane helix</keyword>
<dbReference type="InterPro" id="IPR052027">
    <property type="entry name" value="PspC"/>
</dbReference>
<dbReference type="GO" id="GO:0005886">
    <property type="term" value="C:plasma membrane"/>
    <property type="evidence" value="ECO:0007669"/>
    <property type="project" value="UniProtKB-SubCell"/>
</dbReference>
<proteinExistence type="predicted"/>
<keyword evidence="2" id="KW-1003">Cell membrane</keyword>
<protein>
    <submittedName>
        <fullName evidence="9">PspC domain-containing protein</fullName>
    </submittedName>
</protein>
<keyword evidence="5 6" id="KW-0472">Membrane</keyword>
<organism evidence="9 10">
    <name type="scientific">Phocaeicola coprocola</name>
    <dbReference type="NCBI Taxonomy" id="310298"/>
    <lineage>
        <taxon>Bacteria</taxon>
        <taxon>Pseudomonadati</taxon>
        <taxon>Bacteroidota</taxon>
        <taxon>Bacteroidia</taxon>
        <taxon>Bacteroidales</taxon>
        <taxon>Bacteroidaceae</taxon>
        <taxon>Phocaeicola</taxon>
    </lineage>
</organism>
<evidence type="ECO:0000313" key="10">
    <source>
        <dbReference type="Proteomes" id="UP000285864"/>
    </source>
</evidence>
<evidence type="ECO:0000256" key="6">
    <source>
        <dbReference type="SAM" id="Phobius"/>
    </source>
</evidence>
<feature type="domain" description="Phage shock protein PspC N-terminal" evidence="7">
    <location>
        <begin position="5"/>
        <end position="63"/>
    </location>
</feature>
<gene>
    <name evidence="9" type="ORF">DWY20_05010</name>
    <name evidence="8" type="ORF">K8U81_05885</name>
</gene>
<feature type="transmembrane region" description="Helical" evidence="6">
    <location>
        <begin position="35"/>
        <end position="60"/>
    </location>
</feature>
<keyword evidence="3 6" id="KW-0812">Transmembrane</keyword>
<reference evidence="9 10" key="1">
    <citation type="submission" date="2018-08" db="EMBL/GenBank/DDBJ databases">
        <title>A genome reference for cultivated species of the human gut microbiota.</title>
        <authorList>
            <person name="Zou Y."/>
            <person name="Xue W."/>
            <person name="Luo G."/>
        </authorList>
    </citation>
    <scope>NUCLEOTIDE SEQUENCE [LARGE SCALE GENOMIC DNA]</scope>
    <source>
        <strain evidence="9 10">AF24-2</strain>
    </source>
</reference>
<evidence type="ECO:0000256" key="1">
    <source>
        <dbReference type="ARBA" id="ARBA00004162"/>
    </source>
</evidence>
<name>A0A412GTP2_9BACT</name>
<dbReference type="Pfam" id="PF04024">
    <property type="entry name" value="PspC"/>
    <property type="match status" value="1"/>
</dbReference>
<dbReference type="InterPro" id="IPR007168">
    <property type="entry name" value="Phageshock_PspC_N"/>
</dbReference>
<dbReference type="GeneID" id="79857812"/>
<dbReference type="EMBL" id="DYXD01000133">
    <property type="protein sequence ID" value="HJF07706.1"/>
    <property type="molecule type" value="Genomic_DNA"/>
</dbReference>
<evidence type="ECO:0000256" key="2">
    <source>
        <dbReference type="ARBA" id="ARBA00022475"/>
    </source>
</evidence>
<evidence type="ECO:0000256" key="5">
    <source>
        <dbReference type="ARBA" id="ARBA00023136"/>
    </source>
</evidence>
<dbReference type="EMBL" id="QRUU01000014">
    <property type="protein sequence ID" value="RGR98173.1"/>
    <property type="molecule type" value="Genomic_DNA"/>
</dbReference>
<reference evidence="8" key="3">
    <citation type="submission" date="2021-09" db="EMBL/GenBank/DDBJ databases">
        <authorList>
            <person name="Gilroy R."/>
        </authorList>
    </citation>
    <scope>NUCLEOTIDE SEQUENCE</scope>
    <source>
        <strain evidence="8">CHK165-8395</strain>
    </source>
</reference>
<comment type="caution">
    <text evidence="9">The sequence shown here is derived from an EMBL/GenBank/DDBJ whole genome shotgun (WGS) entry which is preliminary data.</text>
</comment>
<accession>A0A412GTP2</accession>
<reference evidence="8" key="2">
    <citation type="journal article" date="2021" name="PeerJ">
        <title>Extensive microbial diversity within the chicken gut microbiome revealed by metagenomics and culture.</title>
        <authorList>
            <person name="Gilroy R."/>
            <person name="Ravi A."/>
            <person name="Getino M."/>
            <person name="Pursley I."/>
            <person name="Horton D.L."/>
            <person name="Alikhan N.F."/>
            <person name="Baker D."/>
            <person name="Gharbi K."/>
            <person name="Hall N."/>
            <person name="Watson M."/>
            <person name="Adriaenssens E.M."/>
            <person name="Foster-Nyarko E."/>
            <person name="Jarju S."/>
            <person name="Secka A."/>
            <person name="Antonio M."/>
            <person name="Oren A."/>
            <person name="Chaudhuri R.R."/>
            <person name="La Ragione R."/>
            <person name="Hildebrand F."/>
            <person name="Pallen M.J."/>
        </authorList>
    </citation>
    <scope>NUCLEOTIDE SEQUENCE</scope>
    <source>
        <strain evidence="8">CHK165-8395</strain>
    </source>
</reference>
<dbReference type="Proteomes" id="UP000718012">
    <property type="component" value="Unassembled WGS sequence"/>
</dbReference>
<dbReference type="PANTHER" id="PTHR33885">
    <property type="entry name" value="PHAGE SHOCK PROTEIN C"/>
    <property type="match status" value="1"/>
</dbReference>
<dbReference type="PANTHER" id="PTHR33885:SF3">
    <property type="entry name" value="PHAGE SHOCK PROTEIN C"/>
    <property type="match status" value="1"/>
</dbReference>
<keyword evidence="10" id="KW-1185">Reference proteome</keyword>
<evidence type="ECO:0000313" key="9">
    <source>
        <dbReference type="EMBL" id="RGR98173.1"/>
    </source>
</evidence>
<evidence type="ECO:0000256" key="3">
    <source>
        <dbReference type="ARBA" id="ARBA00022692"/>
    </source>
</evidence>
<sequence>MSGNQKLRRPRTGRMISGVCAGLANFFGLDVSIIRIVYVILTFFTAFAGIPIYLLMWIIIPQEPNHYFHD</sequence>
<evidence type="ECO:0000259" key="7">
    <source>
        <dbReference type="Pfam" id="PF04024"/>
    </source>
</evidence>
<dbReference type="RefSeq" id="WP_007571610.1">
    <property type="nucleotide sequence ID" value="NZ_CABKNL010000007.1"/>
</dbReference>
<dbReference type="AlphaFoldDB" id="A0A412GTP2"/>
<evidence type="ECO:0000256" key="4">
    <source>
        <dbReference type="ARBA" id="ARBA00022989"/>
    </source>
</evidence>